<dbReference type="SUPFAM" id="SSF53850">
    <property type="entry name" value="Periplasmic binding protein-like II"/>
    <property type="match status" value="1"/>
</dbReference>
<dbReference type="HAMAP" id="MF_00996">
    <property type="entry name" value="MqnD"/>
    <property type="match status" value="1"/>
</dbReference>
<organism evidence="3">
    <name type="scientific">marine metagenome</name>
    <dbReference type="NCBI Taxonomy" id="408172"/>
    <lineage>
        <taxon>unclassified sequences</taxon>
        <taxon>metagenomes</taxon>
        <taxon>ecological metagenomes</taxon>
    </lineage>
</organism>
<dbReference type="GO" id="GO:0009234">
    <property type="term" value="P:menaquinone biosynthetic process"/>
    <property type="evidence" value="ECO:0007669"/>
    <property type="project" value="UniProtKB-KW"/>
</dbReference>
<evidence type="ECO:0000256" key="1">
    <source>
        <dbReference type="ARBA" id="ARBA00022428"/>
    </source>
</evidence>
<dbReference type="Pfam" id="PF02621">
    <property type="entry name" value="VitK2_biosynth"/>
    <property type="match status" value="1"/>
</dbReference>
<reference evidence="3" key="1">
    <citation type="submission" date="2018-05" db="EMBL/GenBank/DDBJ databases">
        <authorList>
            <person name="Lanie J.A."/>
            <person name="Ng W.-L."/>
            <person name="Kazmierczak K.M."/>
            <person name="Andrzejewski T.M."/>
            <person name="Davidsen T.M."/>
            <person name="Wayne K.J."/>
            <person name="Tettelin H."/>
            <person name="Glass J.I."/>
            <person name="Rusch D."/>
            <person name="Podicherti R."/>
            <person name="Tsui H.-C.T."/>
            <person name="Winkler M.E."/>
        </authorList>
    </citation>
    <scope>NUCLEOTIDE SEQUENCE</scope>
</reference>
<name>A0A382NJ96_9ZZZZ</name>
<dbReference type="PANTHER" id="PTHR37167:SF1">
    <property type="entry name" value="1,4-DIHYDROXY-6-NAPHTOATE SYNTHASE"/>
    <property type="match status" value="1"/>
</dbReference>
<keyword evidence="1" id="KW-0474">Menaquinone biosynthesis</keyword>
<dbReference type="AlphaFoldDB" id="A0A382NJ96"/>
<accession>A0A382NJ96</accession>
<gene>
    <name evidence="3" type="ORF">METZ01_LOCUS313229</name>
</gene>
<dbReference type="CDD" id="cd13636">
    <property type="entry name" value="PBP2_Af1704"/>
    <property type="match status" value="1"/>
</dbReference>
<dbReference type="InterPro" id="IPR030869">
    <property type="entry name" value="MqnD"/>
</dbReference>
<protein>
    <recommendedName>
        <fullName evidence="4">1,4-dihydroxy-6-naphtoate synthase</fullName>
    </recommendedName>
</protein>
<keyword evidence="2" id="KW-0456">Lyase</keyword>
<dbReference type="Gene3D" id="3.40.190.10">
    <property type="entry name" value="Periplasmic binding protein-like II"/>
    <property type="match status" value="2"/>
</dbReference>
<dbReference type="EMBL" id="UINC01100368">
    <property type="protein sequence ID" value="SVC60375.1"/>
    <property type="molecule type" value="Genomic_DNA"/>
</dbReference>
<evidence type="ECO:0008006" key="4">
    <source>
        <dbReference type="Google" id="ProtNLM"/>
    </source>
</evidence>
<evidence type="ECO:0000256" key="2">
    <source>
        <dbReference type="ARBA" id="ARBA00023239"/>
    </source>
</evidence>
<dbReference type="PANTHER" id="PTHR37167">
    <property type="entry name" value="1,4-DIHYDROXY-6-NAPHTOATE SYNTHASE"/>
    <property type="match status" value="1"/>
</dbReference>
<proteinExistence type="inferred from homology"/>
<sequence>MLRYLAFILFEDRIYKMTKKLIRVAHSPDSDDAFMFYALATRKIDTEELSYEHTLSDIETLNRKANAGTREYEVSAISFHAYAYMADRYALLSCGGSVGRNYGPIVVSRKPMCLDELAKKKVAIPGTMTTAFLALRLLVPDIRYEVVAFDKILDGMANEEFDTGLLIHEGQLTYREEGFHKVVDLGEWWQEETKLPLPLGGNVIRRDLGLPLMRRISAHIRESIQYALDHREEALEYALSFSRGLDVQRADRFVGMYVNDLTLDYGNDGREGIRKLLSEAHKNGFIPEAPDLDFV</sequence>
<dbReference type="InterPro" id="IPR003773">
    <property type="entry name" value="Menaquinone_biosynth"/>
</dbReference>
<dbReference type="GO" id="GO:0016829">
    <property type="term" value="F:lyase activity"/>
    <property type="evidence" value="ECO:0007669"/>
    <property type="project" value="UniProtKB-KW"/>
</dbReference>
<evidence type="ECO:0000313" key="3">
    <source>
        <dbReference type="EMBL" id="SVC60375.1"/>
    </source>
</evidence>